<feature type="domain" description="Clip" evidence="13">
    <location>
        <begin position="70"/>
        <end position="125"/>
    </location>
</feature>
<gene>
    <name evidence="15" type="primary">LOC108735117</name>
</gene>
<dbReference type="GO" id="GO:0005576">
    <property type="term" value="C:extracellular region"/>
    <property type="evidence" value="ECO:0007669"/>
    <property type="project" value="UniProtKB-SubCell"/>
</dbReference>
<dbReference type="PROSITE" id="PS51888">
    <property type="entry name" value="CLIP"/>
    <property type="match status" value="1"/>
</dbReference>
<dbReference type="SUPFAM" id="SSF50494">
    <property type="entry name" value="Trypsin-like serine proteases"/>
    <property type="match status" value="1"/>
</dbReference>
<comment type="similarity">
    <text evidence="8 11">Belongs to the peptidase S1 family. CLIP subfamily.</text>
</comment>
<dbReference type="Pfam" id="PF00089">
    <property type="entry name" value="Trypsin"/>
    <property type="match status" value="1"/>
</dbReference>
<dbReference type="EC" id="3.4.21.-" evidence="10"/>
<dbReference type="GO" id="GO:0006508">
    <property type="term" value="P:proteolysis"/>
    <property type="evidence" value="ECO:0007669"/>
    <property type="project" value="UniProtKB-KW"/>
</dbReference>
<dbReference type="InterPro" id="IPR038565">
    <property type="entry name" value="CLIP_sf"/>
</dbReference>
<dbReference type="CDD" id="cd00190">
    <property type="entry name" value="Tryp_SPc"/>
    <property type="match status" value="1"/>
</dbReference>
<sequence>MAASDCRRIMLRVFLRENFVILSVLQLSFLLVSTFARDGSSEKSNTLESVTSEKNDTIVFPEDIVVDDDGCRTPDRGVGTCTPIKQCAPMVQFLFNIPKPISQKNADFIRTYYCGYDRDSVKVCCPKNPIVVTDRDQPVTDNRIDPPDVTNHRNINLVNSDLCGPMNQFDRILNGNKTSLFDFPWMALLSYQIGRIRDFRCGGTLINSKYVLTAAHCVTNLGTKQLIGVRLGEHNIDTAQDCEDYQGRVICSPPVQDFAVAEILSHPDYNTREYTNDIGLIRLRGEANLEPENVKPICLPTIKPISQMDLSQINVTVTGWGVTERGTRSPDLLQVFLPVIDQETCKNTYKNSAVPITHKQACAGGKNQRDSCGGDSGGPMQIPAAYQGDARYFQVGIVSFGPKVCGREGFPGVYTRVAHYMDWILDNLKP</sequence>
<comment type="catalytic activity">
    <reaction evidence="9">
        <text>Selective cleavage of 103-Arg-|-Ser-104 and 124-Ile-|-Ile-125 bonds in Limulus clotting factor B to form activated factor B. Cleavage of -Pro-Arg-|-Xaa- bonds in synthetic substrates.</text>
        <dbReference type="EC" id="3.4.21.84"/>
    </reaction>
</comment>
<evidence type="ECO:0000256" key="4">
    <source>
        <dbReference type="ARBA" id="ARBA00022801"/>
    </source>
</evidence>
<keyword evidence="3" id="KW-0732">Signal</keyword>
<dbReference type="FunFam" id="2.40.10.10:FF:000120">
    <property type="entry name" value="Putative serine protease"/>
    <property type="match status" value="1"/>
</dbReference>
<evidence type="ECO:0000256" key="3">
    <source>
        <dbReference type="ARBA" id="ARBA00022729"/>
    </source>
</evidence>
<proteinExistence type="inferred from homology"/>
<evidence type="ECO:0000256" key="10">
    <source>
        <dbReference type="RuleBase" id="RU363034"/>
    </source>
</evidence>
<evidence type="ECO:0000256" key="5">
    <source>
        <dbReference type="ARBA" id="ARBA00022820"/>
    </source>
</evidence>
<dbReference type="InterPro" id="IPR018114">
    <property type="entry name" value="TRYPSIN_HIS"/>
</dbReference>
<keyword evidence="14" id="KW-1185">Reference proteome</keyword>
<dbReference type="Gene3D" id="2.40.10.10">
    <property type="entry name" value="Trypsin-like serine proteases"/>
    <property type="match status" value="2"/>
</dbReference>
<keyword evidence="4 10" id="KW-0378">Hydrolase</keyword>
<dbReference type="PROSITE" id="PS50240">
    <property type="entry name" value="TRYPSIN_DOM"/>
    <property type="match status" value="1"/>
</dbReference>
<dbReference type="Gene3D" id="3.30.1640.30">
    <property type="match status" value="1"/>
</dbReference>
<evidence type="ECO:0000256" key="7">
    <source>
        <dbReference type="ARBA" id="ARBA00023157"/>
    </source>
</evidence>
<dbReference type="GO" id="GO:0004252">
    <property type="term" value="F:serine-type endopeptidase activity"/>
    <property type="evidence" value="ECO:0007669"/>
    <property type="project" value="UniProtKB-UniRule"/>
</dbReference>
<evidence type="ECO:0000313" key="14">
    <source>
        <dbReference type="Proteomes" id="UP000192223"/>
    </source>
</evidence>
<dbReference type="SMART" id="SM00680">
    <property type="entry name" value="CLIP"/>
    <property type="match status" value="1"/>
</dbReference>
<dbReference type="PRINTS" id="PR00722">
    <property type="entry name" value="CHYMOTRYPSIN"/>
</dbReference>
<dbReference type="InterPro" id="IPR043504">
    <property type="entry name" value="Peptidase_S1_PA_chymotrypsin"/>
</dbReference>
<keyword evidence="1" id="KW-0768">Sushi</keyword>
<dbReference type="KEGG" id="apln:108735117"/>
<dbReference type="InterPro" id="IPR051487">
    <property type="entry name" value="Ser/Thr_Proteases_Immune/Dev"/>
</dbReference>
<evidence type="ECO:0000256" key="11">
    <source>
        <dbReference type="RuleBase" id="RU366078"/>
    </source>
</evidence>
<dbReference type="InterPro" id="IPR001314">
    <property type="entry name" value="Peptidase_S1A"/>
</dbReference>
<feature type="domain" description="Peptidase S1" evidence="12">
    <location>
        <begin position="172"/>
        <end position="429"/>
    </location>
</feature>
<keyword evidence="2 10" id="KW-0645">Protease</keyword>
<dbReference type="InterPro" id="IPR009003">
    <property type="entry name" value="Peptidase_S1_PA"/>
</dbReference>
<dbReference type="PANTHER" id="PTHR24256">
    <property type="entry name" value="TRYPTASE-RELATED"/>
    <property type="match status" value="1"/>
</dbReference>
<keyword evidence="5" id="KW-0353">Hemolymph clotting</keyword>
<dbReference type="PROSITE" id="PS00135">
    <property type="entry name" value="TRYPSIN_SER"/>
    <property type="match status" value="1"/>
</dbReference>
<dbReference type="InParanoid" id="A0A7F5RCM9"/>
<dbReference type="Proteomes" id="UP000192223">
    <property type="component" value="Unplaced"/>
</dbReference>
<dbReference type="OrthoDB" id="547031at2759"/>
<keyword evidence="6 10" id="KW-0720">Serine protease</keyword>
<evidence type="ECO:0000256" key="6">
    <source>
        <dbReference type="ARBA" id="ARBA00022825"/>
    </source>
</evidence>
<evidence type="ECO:0000259" key="13">
    <source>
        <dbReference type="PROSITE" id="PS51888"/>
    </source>
</evidence>
<name>A0A7F5RCM9_AGRPL</name>
<reference evidence="15" key="1">
    <citation type="submission" date="2025-08" db="UniProtKB">
        <authorList>
            <consortium name="RefSeq"/>
        </authorList>
    </citation>
    <scope>IDENTIFICATION</scope>
    <source>
        <tissue evidence="15">Entire body</tissue>
    </source>
</reference>
<comment type="domain">
    <text evidence="11">The clip domain consists of 35-55 residues which are 'knitted' together usually by 3 conserved disulfide bonds forming a clip-like compact structure.</text>
</comment>
<dbReference type="InterPro" id="IPR001254">
    <property type="entry name" value="Trypsin_dom"/>
</dbReference>
<evidence type="ECO:0000256" key="1">
    <source>
        <dbReference type="ARBA" id="ARBA00022659"/>
    </source>
</evidence>
<dbReference type="AlphaFoldDB" id="A0A7F5RCM9"/>
<organism evidence="14 15">
    <name type="scientific">Agrilus planipennis</name>
    <name type="common">Emerald ash borer</name>
    <name type="synonym">Agrilus marcopoli</name>
    <dbReference type="NCBI Taxonomy" id="224129"/>
    <lineage>
        <taxon>Eukaryota</taxon>
        <taxon>Metazoa</taxon>
        <taxon>Ecdysozoa</taxon>
        <taxon>Arthropoda</taxon>
        <taxon>Hexapoda</taxon>
        <taxon>Insecta</taxon>
        <taxon>Pterygota</taxon>
        <taxon>Neoptera</taxon>
        <taxon>Endopterygota</taxon>
        <taxon>Coleoptera</taxon>
        <taxon>Polyphaga</taxon>
        <taxon>Elateriformia</taxon>
        <taxon>Buprestoidea</taxon>
        <taxon>Buprestidae</taxon>
        <taxon>Agrilinae</taxon>
        <taxon>Agrilus</taxon>
    </lineage>
</organism>
<evidence type="ECO:0000256" key="2">
    <source>
        <dbReference type="ARBA" id="ARBA00022670"/>
    </source>
</evidence>
<keyword evidence="7" id="KW-1015">Disulfide bond</keyword>
<protein>
    <recommendedName>
        <fullName evidence="11">CLIP domain-containing serine protease</fullName>
        <ecNumber evidence="10">3.4.21.-</ecNumber>
    </recommendedName>
</protein>
<dbReference type="Pfam" id="PF12032">
    <property type="entry name" value="CLIP"/>
    <property type="match status" value="1"/>
</dbReference>
<dbReference type="InterPro" id="IPR033116">
    <property type="entry name" value="TRYPSIN_SER"/>
</dbReference>
<comment type="subcellular location">
    <subcellularLocation>
        <location evidence="11">Secreted</location>
    </subcellularLocation>
</comment>
<dbReference type="GeneID" id="108735117"/>
<dbReference type="PROSITE" id="PS00134">
    <property type="entry name" value="TRYPSIN_HIS"/>
    <property type="match status" value="1"/>
</dbReference>
<keyword evidence="11" id="KW-0964">Secreted</keyword>
<dbReference type="RefSeq" id="XP_025833723.1">
    <property type="nucleotide sequence ID" value="XM_025977938.1"/>
</dbReference>
<dbReference type="SMART" id="SM00020">
    <property type="entry name" value="Tryp_SPc"/>
    <property type="match status" value="1"/>
</dbReference>
<accession>A0A7F5RCM9</accession>
<dbReference type="InterPro" id="IPR022700">
    <property type="entry name" value="CLIP"/>
</dbReference>
<evidence type="ECO:0000313" key="15">
    <source>
        <dbReference type="RefSeq" id="XP_025833723.1"/>
    </source>
</evidence>
<dbReference type="GO" id="GO:0042381">
    <property type="term" value="P:hemolymph coagulation"/>
    <property type="evidence" value="ECO:0007669"/>
    <property type="project" value="UniProtKB-KW"/>
</dbReference>
<evidence type="ECO:0000256" key="8">
    <source>
        <dbReference type="ARBA" id="ARBA00024195"/>
    </source>
</evidence>
<evidence type="ECO:0000256" key="9">
    <source>
        <dbReference type="ARBA" id="ARBA00052079"/>
    </source>
</evidence>
<evidence type="ECO:0000259" key="12">
    <source>
        <dbReference type="PROSITE" id="PS50240"/>
    </source>
</evidence>